<dbReference type="RefSeq" id="WP_143232352.1">
    <property type="nucleotide sequence ID" value="NZ_BOMU01000035.1"/>
</dbReference>
<sequence>MTGFPEDSGRWRAAAAALAMAGVVVQAVASLRPILFEAVFAVRAPGSPFAVPVPMWLRAAVWVAIAAAVVPRRRVLAVPAVWAGVVFEFAVVDRVANDGLSDGVLHDPRWWPVLVSVVVALLLSVAGPLGAVAHHLGPRGRRLLAATAGVIGLTAAVEPLLWDYYGSPDPPSVEEPIDAGFVAIASIDSSSYLTIFWVTVVAVGILMGMTVLAVDPRVRSRVVVLLAAGMTVLAVVRLGFTWPVEEVLAGPVLSYRTQPVVLGVALGLIGGLGWWWIRRTERVVPGAS</sequence>
<evidence type="ECO:0000313" key="3">
    <source>
        <dbReference type="Proteomes" id="UP000198415"/>
    </source>
</evidence>
<dbReference type="AlphaFoldDB" id="A0A238YQA9"/>
<proteinExistence type="predicted"/>
<feature type="transmembrane region" description="Helical" evidence="1">
    <location>
        <begin position="143"/>
        <end position="162"/>
    </location>
</feature>
<feature type="transmembrane region" description="Helical" evidence="1">
    <location>
        <begin position="260"/>
        <end position="277"/>
    </location>
</feature>
<keyword evidence="1" id="KW-0472">Membrane</keyword>
<feature type="transmembrane region" description="Helical" evidence="1">
    <location>
        <begin position="75"/>
        <end position="91"/>
    </location>
</feature>
<feature type="transmembrane region" description="Helical" evidence="1">
    <location>
        <begin position="53"/>
        <end position="70"/>
    </location>
</feature>
<dbReference type="Proteomes" id="UP000198415">
    <property type="component" value="Unassembled WGS sequence"/>
</dbReference>
<protein>
    <submittedName>
        <fullName evidence="2">Uncharacterized protein</fullName>
    </submittedName>
</protein>
<accession>A0A238YQA9</accession>
<feature type="transmembrane region" description="Helical" evidence="1">
    <location>
        <begin position="222"/>
        <end position="240"/>
    </location>
</feature>
<organism evidence="2 3">
    <name type="scientific">Actinoplanes regularis</name>
    <dbReference type="NCBI Taxonomy" id="52697"/>
    <lineage>
        <taxon>Bacteria</taxon>
        <taxon>Bacillati</taxon>
        <taxon>Actinomycetota</taxon>
        <taxon>Actinomycetes</taxon>
        <taxon>Micromonosporales</taxon>
        <taxon>Micromonosporaceae</taxon>
        <taxon>Actinoplanes</taxon>
    </lineage>
</organism>
<evidence type="ECO:0000256" key="1">
    <source>
        <dbReference type="SAM" id="Phobius"/>
    </source>
</evidence>
<feature type="transmembrane region" description="Helical" evidence="1">
    <location>
        <begin position="111"/>
        <end position="131"/>
    </location>
</feature>
<reference evidence="2 3" key="1">
    <citation type="submission" date="2017-06" db="EMBL/GenBank/DDBJ databases">
        <authorList>
            <person name="Kim H.J."/>
            <person name="Triplett B.A."/>
        </authorList>
    </citation>
    <scope>NUCLEOTIDE SEQUENCE [LARGE SCALE GENOMIC DNA]</scope>
    <source>
        <strain evidence="2 3">DSM 43151</strain>
    </source>
</reference>
<evidence type="ECO:0000313" key="2">
    <source>
        <dbReference type="EMBL" id="SNR73327.1"/>
    </source>
</evidence>
<keyword evidence="3" id="KW-1185">Reference proteome</keyword>
<keyword evidence="1" id="KW-0812">Transmembrane</keyword>
<dbReference type="EMBL" id="FZNR01000005">
    <property type="protein sequence ID" value="SNR73327.1"/>
    <property type="molecule type" value="Genomic_DNA"/>
</dbReference>
<name>A0A238YQA9_9ACTN</name>
<feature type="transmembrane region" description="Helical" evidence="1">
    <location>
        <begin position="195"/>
        <end position="215"/>
    </location>
</feature>
<gene>
    <name evidence="2" type="ORF">SAMN06264365_10597</name>
</gene>
<keyword evidence="1" id="KW-1133">Transmembrane helix</keyword>